<dbReference type="Pfam" id="PF13191">
    <property type="entry name" value="AAA_16"/>
    <property type="match status" value="1"/>
</dbReference>
<dbReference type="InterPro" id="IPR029016">
    <property type="entry name" value="GAF-like_dom_sf"/>
</dbReference>
<evidence type="ECO:0000313" key="8">
    <source>
        <dbReference type="EMBL" id="OMD30933.1"/>
    </source>
</evidence>
<sequence length="1693" mass="192967">MFELPGYQTLDLIDNTADIRLYRLLRQEDGLRVIAKTTIGEYPGAAMVDAFRHEYDMLKRLYGRGAIEAYSLEIMADRPVLLLKDIEGSTLGQILRMPVNSLGLPALLRIATAIADCLMQIHREKITLNELTPAHLIVNPITFEVKFIDIRMCSTENITSPLSPLSGRPDVLLPYIAPEQTGRTGVKPDYRSDFYSLGIILYECLSGSRPFELHDVVDIVYRHLADTPEPLHRKFPTIPLSVSDIVGKCMEKMPEARYASALGIKSDLEECLSRLEESGHIEPFPLGSWDIPERWMVSGRFYGRHLEQQSLREALQRASQGAVETVWISGESGIGKTTFLKETLRNTVSLDGFFARGKFESRHTSLPYGIWHQVIEELVSQLLMETKLQVEVWKLRILQAVDNYGQLLIDFVPKLELLIGPQPSVPSLPPLEAQHRFQLIMSRFIQLFPHEDHPLILVLDNLQWADDTSLQYLTSLIEDTATTHLLIVLSYRNREITRLHPLSRLEKHLIDRNVAMSRISLQALELTDLKQLLLDVMRYEAADLDELARVLLHKTDGNPLFIKQFLQDLIDDQRVEFDENIRSWKWDLQRITELNVPDNVASYLSSKLQQFPEQTVYALSRAAFIGSLFDLRTLADITETPIEALSEALAVAVHGRLLQPVNGEEYPHYKFQHNRIHQAAYAFISEEERSELHWKIGLLLLGRSPLSEGTTLFEAVQHLNQALTWLDRPEQRLQLVELNLQAGVKAKQTTAHETALQYMLQATSLLAEQSWEAQYGLTFRVFRERAELEYLCSHFDTANELFHLLIDKATTNMDKAYVYAMKVQLEASNDNHEEVISLGQHTLSLLKVKHQFDPGYVQLTLQWLRLRRRLKKVSLESLTLLPPMTDEARRIAMSTLDHSSNACFYVNREGWLASSFTMIELTLDYGMTPEASIGFIGYAMFQYYYFRNDEETFKWAMLAFSLSEPYPKQHMTTLAAFAMCYDSWRHYDPAMLHTFTEKAGKVGLESGDLWKGNQNVLINCASLLQFGHPLGDIYERLITHSGDLLRHNNSLHCKQAIVAAAILVRLTGYRSIDDPFPIAEISEPDFAQSVHGDTFDFIQEMVWIYQYLTGYVFGEYREASEALAKSAAIIKSREDGLDSPMQIMYECLVWAQLYEEYNAEEQRTYRAKMRKCLKKMKNLAMRCPGNYQHKYLLMKAELTRLSRDPRQAEALYEQSIETARVHGHIHDLAMAAECYGKFGLRHGKMHLARIYMTEAYEAYLQWGAKAKAADLEQQHRHLLHIKREPGLDRVDSLSVVMSAQALSGEMEMSRLLATLMRIMLHNAGAEYGAVIFDHDGKWMVEAYGTSEAQHIESVPLGEESGLVPAAIIAYAARTQEQVVLHDALSEGIFTRNTYVRNNRLKSVLCLPIMNQNKLVCLLYLENNLSPGVFTPSRLDVLKLLGSQCAISIANAKLYSGIQYLKKNLEDQVVERTRSLERSMRETSAALAEATVFEERNRIAQEIHDIVGHTLTSTILQIEAGKRLLQKKEIDSGFQRLAEAQDLVRHSLNEIRGSVHMLKEDRYSDLTVMLRQLIKDTERNAGVVVHAVIYDLPEAMSTAYKKAIYHALQEGLTNGIRHGKSAEFHFSLESVGANLQFRLKDCGLGMSPIVMGFGLRTMKERVEQLGGSLSIDSEMDEGCLLEIDLPMRRVVDRN</sequence>
<accession>A0A1R0X8F5</accession>
<dbReference type="PANTHER" id="PTHR43642">
    <property type="entry name" value="HYBRID SIGNAL TRANSDUCTION HISTIDINE KINASE G"/>
    <property type="match status" value="1"/>
</dbReference>
<dbReference type="Gene3D" id="3.30.450.40">
    <property type="match status" value="1"/>
</dbReference>
<comment type="caution">
    <text evidence="8">The sequence shown here is derived from an EMBL/GenBank/DDBJ whole genome shotgun (WGS) entry which is preliminary data.</text>
</comment>
<evidence type="ECO:0000259" key="7">
    <source>
        <dbReference type="PROSITE" id="PS50109"/>
    </source>
</evidence>
<keyword evidence="1" id="KW-0808">Transferase</keyword>
<evidence type="ECO:0000256" key="2">
    <source>
        <dbReference type="ARBA" id="ARBA00022741"/>
    </source>
</evidence>
<dbReference type="InterPro" id="IPR053159">
    <property type="entry name" value="Hybrid_Histidine_Kinase"/>
</dbReference>
<feature type="domain" description="Protein kinase" evidence="6">
    <location>
        <begin position="7"/>
        <end position="272"/>
    </location>
</feature>
<dbReference type="Pfam" id="PF02518">
    <property type="entry name" value="HATPase_c"/>
    <property type="match status" value="1"/>
</dbReference>
<dbReference type="RefSeq" id="WP_076179236.1">
    <property type="nucleotide sequence ID" value="NZ_MKQP01000023.1"/>
</dbReference>
<dbReference type="InterPro" id="IPR027417">
    <property type="entry name" value="P-loop_NTPase"/>
</dbReference>
<name>A0A1R0X8F5_9BACL</name>
<proteinExistence type="predicted"/>
<evidence type="ECO:0000256" key="3">
    <source>
        <dbReference type="ARBA" id="ARBA00022777"/>
    </source>
</evidence>
<keyword evidence="4" id="KW-0067">ATP-binding</keyword>
<dbReference type="GO" id="GO:0046983">
    <property type="term" value="F:protein dimerization activity"/>
    <property type="evidence" value="ECO:0007669"/>
    <property type="project" value="InterPro"/>
</dbReference>
<dbReference type="SUPFAM" id="SSF55874">
    <property type="entry name" value="ATPase domain of HSP90 chaperone/DNA topoisomerase II/histidine kinase"/>
    <property type="match status" value="1"/>
</dbReference>
<dbReference type="SMART" id="SM00220">
    <property type="entry name" value="S_TKc"/>
    <property type="match status" value="1"/>
</dbReference>
<keyword evidence="3 8" id="KW-0418">Kinase</keyword>
<organism evidence="8 9">
    <name type="scientific">Paenibacillus odorifer</name>
    <dbReference type="NCBI Taxonomy" id="189426"/>
    <lineage>
        <taxon>Bacteria</taxon>
        <taxon>Bacillati</taxon>
        <taxon>Bacillota</taxon>
        <taxon>Bacilli</taxon>
        <taxon>Bacillales</taxon>
        <taxon>Paenibacillaceae</taxon>
        <taxon>Paenibacillus</taxon>
    </lineage>
</organism>
<reference evidence="8 9" key="1">
    <citation type="submission" date="2016-10" db="EMBL/GenBank/DDBJ databases">
        <title>Paenibacillus species isolates.</title>
        <authorList>
            <person name="Beno S.M."/>
        </authorList>
    </citation>
    <scope>NUCLEOTIDE SEQUENCE [LARGE SCALE GENOMIC DNA]</scope>
    <source>
        <strain evidence="8 9">FSL H7-0604</strain>
    </source>
</reference>
<dbReference type="InterPro" id="IPR005467">
    <property type="entry name" value="His_kinase_dom"/>
</dbReference>
<dbReference type="SUPFAM" id="SSF52540">
    <property type="entry name" value="P-loop containing nucleoside triphosphate hydrolases"/>
    <property type="match status" value="1"/>
</dbReference>
<dbReference type="SUPFAM" id="SSF56112">
    <property type="entry name" value="Protein kinase-like (PK-like)"/>
    <property type="match status" value="1"/>
</dbReference>
<evidence type="ECO:0000259" key="6">
    <source>
        <dbReference type="PROSITE" id="PS50011"/>
    </source>
</evidence>
<dbReference type="GO" id="GO:0000155">
    <property type="term" value="F:phosphorelay sensor kinase activity"/>
    <property type="evidence" value="ECO:0007669"/>
    <property type="project" value="InterPro"/>
</dbReference>
<dbReference type="EMBL" id="MKQP01000023">
    <property type="protein sequence ID" value="OMD30933.1"/>
    <property type="molecule type" value="Genomic_DNA"/>
</dbReference>
<dbReference type="InterPro" id="IPR003018">
    <property type="entry name" value="GAF"/>
</dbReference>
<keyword evidence="2" id="KW-0547">Nucleotide-binding</keyword>
<evidence type="ECO:0000313" key="9">
    <source>
        <dbReference type="Proteomes" id="UP000187465"/>
    </source>
</evidence>
<evidence type="ECO:0000256" key="1">
    <source>
        <dbReference type="ARBA" id="ARBA00022679"/>
    </source>
</evidence>
<dbReference type="PROSITE" id="PS50109">
    <property type="entry name" value="HIS_KIN"/>
    <property type="match status" value="1"/>
</dbReference>
<dbReference type="GO" id="GO:0005524">
    <property type="term" value="F:ATP binding"/>
    <property type="evidence" value="ECO:0007669"/>
    <property type="project" value="UniProtKB-KW"/>
</dbReference>
<dbReference type="PROSITE" id="PS50011">
    <property type="entry name" value="PROTEIN_KINASE_DOM"/>
    <property type="match status" value="1"/>
</dbReference>
<evidence type="ECO:0000256" key="4">
    <source>
        <dbReference type="ARBA" id="ARBA00022840"/>
    </source>
</evidence>
<dbReference type="Gene3D" id="1.10.510.10">
    <property type="entry name" value="Transferase(Phosphotransferase) domain 1"/>
    <property type="match status" value="1"/>
</dbReference>
<dbReference type="InterPro" id="IPR000719">
    <property type="entry name" value="Prot_kinase_dom"/>
</dbReference>
<dbReference type="SUPFAM" id="SSF55781">
    <property type="entry name" value="GAF domain-like"/>
    <property type="match status" value="1"/>
</dbReference>
<dbReference type="SMART" id="SM00065">
    <property type="entry name" value="GAF"/>
    <property type="match status" value="1"/>
</dbReference>
<dbReference type="Gene3D" id="3.40.50.300">
    <property type="entry name" value="P-loop containing nucleotide triphosphate hydrolases"/>
    <property type="match status" value="1"/>
</dbReference>
<dbReference type="Pfam" id="PF00069">
    <property type="entry name" value="Pkinase"/>
    <property type="match status" value="1"/>
</dbReference>
<dbReference type="PANTHER" id="PTHR43642:SF1">
    <property type="entry name" value="HYBRID SIGNAL TRANSDUCTION HISTIDINE KINASE G"/>
    <property type="match status" value="1"/>
</dbReference>
<dbReference type="SMART" id="SM00387">
    <property type="entry name" value="HATPase_c"/>
    <property type="match status" value="1"/>
</dbReference>
<dbReference type="Gene3D" id="3.30.565.10">
    <property type="entry name" value="Histidine kinase-like ATPase, C-terminal domain"/>
    <property type="match status" value="1"/>
</dbReference>
<protein>
    <submittedName>
        <fullName evidence="8">Histidine kinase</fullName>
    </submittedName>
</protein>
<dbReference type="InterPro" id="IPR011009">
    <property type="entry name" value="Kinase-like_dom_sf"/>
</dbReference>
<dbReference type="InterPro" id="IPR011712">
    <property type="entry name" value="Sig_transdc_His_kin_sub3_dim/P"/>
</dbReference>
<evidence type="ECO:0000256" key="5">
    <source>
        <dbReference type="ARBA" id="ARBA00023012"/>
    </source>
</evidence>
<dbReference type="CDD" id="cd16917">
    <property type="entry name" value="HATPase_UhpB-NarQ-NarX-like"/>
    <property type="match status" value="1"/>
</dbReference>
<dbReference type="InterPro" id="IPR003594">
    <property type="entry name" value="HATPase_dom"/>
</dbReference>
<dbReference type="Proteomes" id="UP000187465">
    <property type="component" value="Unassembled WGS sequence"/>
</dbReference>
<dbReference type="InterPro" id="IPR041664">
    <property type="entry name" value="AAA_16"/>
</dbReference>
<gene>
    <name evidence="8" type="ORF">BJP51_00870</name>
</gene>
<dbReference type="InterPro" id="IPR036890">
    <property type="entry name" value="HATPase_C_sf"/>
</dbReference>
<feature type="domain" description="Histidine kinase" evidence="7">
    <location>
        <begin position="1505"/>
        <end position="1688"/>
    </location>
</feature>
<keyword evidence="5" id="KW-0902">Two-component regulatory system</keyword>
<dbReference type="Pfam" id="PF07730">
    <property type="entry name" value="HisKA_3"/>
    <property type="match status" value="1"/>
</dbReference>
<dbReference type="GO" id="GO:0016020">
    <property type="term" value="C:membrane"/>
    <property type="evidence" value="ECO:0007669"/>
    <property type="project" value="InterPro"/>
</dbReference>
<dbReference type="Gene3D" id="1.20.5.1930">
    <property type="match status" value="1"/>
</dbReference>
<dbReference type="Pfam" id="PF01590">
    <property type="entry name" value="GAF"/>
    <property type="match status" value="1"/>
</dbReference>